<evidence type="ECO:0000313" key="2">
    <source>
        <dbReference type="Proteomes" id="UP000185739"/>
    </source>
</evidence>
<dbReference type="EMBL" id="CP018839">
    <property type="protein sequence ID" value="APR05334.1"/>
    <property type="molecule type" value="Genomic_DNA"/>
</dbReference>
<protein>
    <submittedName>
        <fullName evidence="1">Uncharacterized protein</fullName>
    </submittedName>
</protein>
<gene>
    <name evidence="1" type="ORF">Tchl_2507</name>
</gene>
<dbReference type="Proteomes" id="UP000185739">
    <property type="component" value="Chromosome"/>
</dbReference>
<sequence length="181" mass="20508">MTTNASTHPLSAPLPAPESTAADAPVAIREDRLWHDAGWMARVIKNEDDDGWAVEMLQDGEPEPALVGPWTMGRDKKNPKPLDQAAFNTLVKTASEVLLRHQQQHHAALHKRLTVFARDRQWEVRLDIVPDEYEPYALLSAFDEAGDELAQLRVRPDFRLTSASATAWIIDDFRHPQREDE</sequence>
<proteinExistence type="predicted"/>
<name>A0A1H5UWZ8_9RHOO</name>
<keyword evidence="2" id="KW-1185">Reference proteome</keyword>
<dbReference type="RefSeq" id="WP_075148705.1">
    <property type="nucleotide sequence ID" value="NZ_CP018839.1"/>
</dbReference>
<accession>A0A1H5UWZ8</accession>
<dbReference type="KEGG" id="tcl:Tchl_2507"/>
<reference evidence="1 2" key="1">
    <citation type="submission" date="2016-12" db="EMBL/GenBank/DDBJ databases">
        <title>Complete genome sequence of Thauera chlorobenzoica, a Betaproteobacterium degrading haloaromatics anaerobically to CO2 and halides.</title>
        <authorList>
            <person name="Goris T."/>
            <person name="Mergelsberg M."/>
            <person name="Boll M."/>
        </authorList>
    </citation>
    <scope>NUCLEOTIDE SEQUENCE [LARGE SCALE GENOMIC DNA]</scope>
    <source>
        <strain evidence="1 2">3CB1</strain>
    </source>
</reference>
<organism evidence="1 2">
    <name type="scientific">Thauera chlorobenzoica</name>
    <dbReference type="NCBI Taxonomy" id="96773"/>
    <lineage>
        <taxon>Bacteria</taxon>
        <taxon>Pseudomonadati</taxon>
        <taxon>Pseudomonadota</taxon>
        <taxon>Betaproteobacteria</taxon>
        <taxon>Rhodocyclales</taxon>
        <taxon>Zoogloeaceae</taxon>
        <taxon>Thauera</taxon>
    </lineage>
</organism>
<dbReference type="AlphaFoldDB" id="A0A1H5UWZ8"/>
<evidence type="ECO:0000313" key="1">
    <source>
        <dbReference type="EMBL" id="APR05334.1"/>
    </source>
</evidence>